<feature type="chain" id="PRO_5045418417" evidence="2">
    <location>
        <begin position="21"/>
        <end position="495"/>
    </location>
</feature>
<sequence>MPSRAWRPRFAVVLALFAVAGCTVAPGAVVVPAPATSTTPPAVQPRAAVPSTLGVDSARGSGGVVAAGGRDAPYNYAPTLLREGGTIRMWWCSQLGVAAPAGDDILLGETADLRTPFRGPDGTGGQAVFSGSRTGFDGMHTCDPSVVRVGDTYYLYYTGAAGDHAHGNAIGLATSTDGKRWTRANGGAPIVGSARDELRDNTYGAGQPAAAFLDGRFYLVFTDTTGAAAGWNGAGQFVLRSPDPTFQTQVEVLGPDGFAPGVATSPRTRSVVDAFSVDVMWVAPLGAFAIAHQTAGGTSLTFWDAEFRTQPHHSVLVPGPWAEGPGLVRDPLGHAPRSDADPCGRVPVDLVRATRTRAAPTDLVHFGLDLTGTAACEDPARVLAALDGYGVPSPQRTIDVIRGGQVLRVERRSVAERVAARVLDHRAPALAHVPVTAHLPAGARAVRNGPHVGFVLDDGRLWALTDPAVAKVNGSTAEEIGPDGWDRYPRGPHLG</sequence>
<comment type="caution">
    <text evidence="3">The sequence shown here is derived from an EMBL/GenBank/DDBJ whole genome shotgun (WGS) entry which is preliminary data.</text>
</comment>
<feature type="signal peptide" evidence="2">
    <location>
        <begin position="1"/>
        <end position="20"/>
    </location>
</feature>
<keyword evidence="4" id="KW-1185">Reference proteome</keyword>
<evidence type="ECO:0000313" key="4">
    <source>
        <dbReference type="Proteomes" id="UP001596512"/>
    </source>
</evidence>
<evidence type="ECO:0000256" key="1">
    <source>
        <dbReference type="SAM" id="MobiDB-lite"/>
    </source>
</evidence>
<dbReference type="SUPFAM" id="SSF75005">
    <property type="entry name" value="Arabinanase/levansucrase/invertase"/>
    <property type="match status" value="1"/>
</dbReference>
<dbReference type="Proteomes" id="UP001596512">
    <property type="component" value="Unassembled WGS sequence"/>
</dbReference>
<proteinExistence type="predicted"/>
<keyword evidence="2" id="KW-0732">Signal</keyword>
<name>A0ABW2TKK2_9PSEU</name>
<dbReference type="Gene3D" id="2.115.10.20">
    <property type="entry name" value="Glycosyl hydrolase domain, family 43"/>
    <property type="match status" value="2"/>
</dbReference>
<dbReference type="EMBL" id="JBHTEY010000004">
    <property type="protein sequence ID" value="MFC7614199.1"/>
    <property type="molecule type" value="Genomic_DNA"/>
</dbReference>
<evidence type="ECO:0000256" key="2">
    <source>
        <dbReference type="SAM" id="SignalP"/>
    </source>
</evidence>
<reference evidence="4" key="1">
    <citation type="journal article" date="2019" name="Int. J. Syst. Evol. Microbiol.">
        <title>The Global Catalogue of Microorganisms (GCM) 10K type strain sequencing project: providing services to taxonomists for standard genome sequencing and annotation.</title>
        <authorList>
            <consortium name="The Broad Institute Genomics Platform"/>
            <consortium name="The Broad Institute Genome Sequencing Center for Infectious Disease"/>
            <person name="Wu L."/>
            <person name="Ma J."/>
        </authorList>
    </citation>
    <scope>NUCLEOTIDE SEQUENCE [LARGE SCALE GENOMIC DNA]</scope>
    <source>
        <strain evidence="4">JCM 17695</strain>
    </source>
</reference>
<protein>
    <submittedName>
        <fullName evidence="3">Beta-xylosidase</fullName>
    </submittedName>
</protein>
<evidence type="ECO:0000313" key="3">
    <source>
        <dbReference type="EMBL" id="MFC7614199.1"/>
    </source>
</evidence>
<feature type="region of interest" description="Disordered" evidence="1">
    <location>
        <begin position="474"/>
        <end position="495"/>
    </location>
</feature>
<accession>A0ABW2TKK2</accession>
<gene>
    <name evidence="3" type="ORF">ACFQV2_12275</name>
</gene>
<dbReference type="InterPro" id="IPR023296">
    <property type="entry name" value="Glyco_hydro_beta-prop_sf"/>
</dbReference>
<dbReference type="PROSITE" id="PS51257">
    <property type="entry name" value="PROKAR_LIPOPROTEIN"/>
    <property type="match status" value="1"/>
</dbReference>
<organism evidence="3 4">
    <name type="scientific">Actinokineospora soli</name>
    <dbReference type="NCBI Taxonomy" id="1048753"/>
    <lineage>
        <taxon>Bacteria</taxon>
        <taxon>Bacillati</taxon>
        <taxon>Actinomycetota</taxon>
        <taxon>Actinomycetes</taxon>
        <taxon>Pseudonocardiales</taxon>
        <taxon>Pseudonocardiaceae</taxon>
        <taxon>Actinokineospora</taxon>
    </lineage>
</organism>